<sequence length="446" mass="46242">MSRDADSEPQEASVGPRVVLAYRPVGIPTRDIGFAPPRSPRRANINRFAGIGFAPPPKAMKKESLVGDASPGGSGSLPHTGVIASRHSGPQEKHSTQDDVDIEMRDEVAEIPAAPIVAAPPGNTLDVFAGIGFAPPTLVTPSTNKPRSNAPMLENSDPGEPACAHLFAGIGFVTPSLTSPSSNGGTGTDGPIVVDSDPGEHVSSNLFAGIGFVPPNPTTPSSNGESGTDGPIVVDSDPAEDVSPNLFAGIGFAPPTLATPSSNGATDAPFIVDSVRGDHGSLFAGIGFAPPNLNTAGHNSDGQIVHPPVPLIEDASDSAKATSLRASDVNGTRTCFTGIGFAPPSSDDQRQEVSGPSVEPVRSAVPKVKRSSSEPQAQDEIWWRNVRSDRPRAVTLPVVVEGCDDPQSAAAEIGEVLCMVAEHLKVFRKCAPPFLTSVRYYTENQI</sequence>
<comment type="caution">
    <text evidence="2">The sequence shown here is derived from an EMBL/GenBank/DDBJ whole genome shotgun (WGS) entry which is preliminary data.</text>
</comment>
<dbReference type="EMBL" id="SGPM01000597">
    <property type="protein sequence ID" value="THH18377.1"/>
    <property type="molecule type" value="Genomic_DNA"/>
</dbReference>
<proteinExistence type="predicted"/>
<evidence type="ECO:0000313" key="2">
    <source>
        <dbReference type="EMBL" id="THH18377.1"/>
    </source>
</evidence>
<feature type="region of interest" description="Disordered" evidence="1">
    <location>
        <begin position="341"/>
        <end position="377"/>
    </location>
</feature>
<reference evidence="2 3" key="1">
    <citation type="submission" date="2019-02" db="EMBL/GenBank/DDBJ databases">
        <title>Genome sequencing of the rare red list fungi Antrodiella citrinella (Flaviporus citrinellus).</title>
        <authorList>
            <person name="Buettner E."/>
            <person name="Kellner H."/>
        </authorList>
    </citation>
    <scope>NUCLEOTIDE SEQUENCE [LARGE SCALE GENOMIC DNA]</scope>
    <source>
        <strain evidence="2 3">DSM 108506</strain>
    </source>
</reference>
<dbReference type="AlphaFoldDB" id="A0A4S4M1N4"/>
<feature type="compositionally biased region" description="Basic and acidic residues" evidence="1">
    <location>
        <begin position="89"/>
        <end position="98"/>
    </location>
</feature>
<accession>A0A4S4M1N4</accession>
<name>A0A4S4M1N4_9APHY</name>
<feature type="region of interest" description="Disordered" evidence="1">
    <location>
        <begin position="48"/>
        <end position="98"/>
    </location>
</feature>
<keyword evidence="3" id="KW-1185">Reference proteome</keyword>
<gene>
    <name evidence="2" type="ORF">EUX98_g8971</name>
</gene>
<dbReference type="Proteomes" id="UP000308730">
    <property type="component" value="Unassembled WGS sequence"/>
</dbReference>
<organism evidence="2 3">
    <name type="scientific">Antrodiella citrinella</name>
    <dbReference type="NCBI Taxonomy" id="2447956"/>
    <lineage>
        <taxon>Eukaryota</taxon>
        <taxon>Fungi</taxon>
        <taxon>Dikarya</taxon>
        <taxon>Basidiomycota</taxon>
        <taxon>Agaricomycotina</taxon>
        <taxon>Agaricomycetes</taxon>
        <taxon>Polyporales</taxon>
        <taxon>Steccherinaceae</taxon>
        <taxon>Antrodiella</taxon>
    </lineage>
</organism>
<evidence type="ECO:0000313" key="3">
    <source>
        <dbReference type="Proteomes" id="UP000308730"/>
    </source>
</evidence>
<evidence type="ECO:0000256" key="1">
    <source>
        <dbReference type="SAM" id="MobiDB-lite"/>
    </source>
</evidence>
<protein>
    <submittedName>
        <fullName evidence="2">Uncharacterized protein</fullName>
    </submittedName>
</protein>